<gene>
    <name evidence="1" type="ORF">AA309_16600</name>
</gene>
<keyword evidence="2" id="KW-1185">Reference proteome</keyword>
<dbReference type="OrthoDB" id="8015720at2"/>
<dbReference type="STRING" id="1225564.AA309_16600"/>
<dbReference type="SUPFAM" id="SSF51120">
    <property type="entry name" value="beta-Roll"/>
    <property type="match status" value="1"/>
</dbReference>
<dbReference type="InterPro" id="IPR011049">
    <property type="entry name" value="Serralysin-like_metalloprot_C"/>
</dbReference>
<accession>A0A0H1RHG6</accession>
<evidence type="ECO:0000313" key="2">
    <source>
        <dbReference type="Proteomes" id="UP000035489"/>
    </source>
</evidence>
<dbReference type="GO" id="GO:0005509">
    <property type="term" value="F:calcium ion binding"/>
    <property type="evidence" value="ECO:0007669"/>
    <property type="project" value="InterPro"/>
</dbReference>
<dbReference type="Pfam" id="PF00353">
    <property type="entry name" value="HemolysinCabind"/>
    <property type="match status" value="2"/>
</dbReference>
<dbReference type="InterPro" id="IPR001343">
    <property type="entry name" value="Hemolysn_Ca-bd"/>
</dbReference>
<dbReference type="EMBL" id="LCYG01000042">
    <property type="protein sequence ID" value="KLK92042.1"/>
    <property type="molecule type" value="Genomic_DNA"/>
</dbReference>
<dbReference type="RefSeq" id="WP_047190127.1">
    <property type="nucleotide sequence ID" value="NZ_LCYG01000042.1"/>
</dbReference>
<dbReference type="AlphaFoldDB" id="A0A0H1RHG6"/>
<evidence type="ECO:0000313" key="1">
    <source>
        <dbReference type="EMBL" id="KLK92042.1"/>
    </source>
</evidence>
<dbReference type="PATRIC" id="fig|1225564.3.peg.4423"/>
<name>A0A0H1RHG6_9HYPH</name>
<reference evidence="1 2" key="1">
    <citation type="submission" date="2015-05" db="EMBL/GenBank/DDBJ databases">
        <title>Draft genome sequence of Microvirga vignae strain BR3299, a novel nitrogen fixing bacteria isolated from Brazil semi-aired region.</title>
        <authorList>
            <person name="Zilli J.E."/>
            <person name="Passos S.R."/>
            <person name="Leite J."/>
            <person name="Baldani J.I."/>
            <person name="Xavier G.R."/>
            <person name="Rumjaneck N.G."/>
            <person name="Simoes-Araujo J.L."/>
        </authorList>
    </citation>
    <scope>NUCLEOTIDE SEQUENCE [LARGE SCALE GENOMIC DNA]</scope>
    <source>
        <strain evidence="1 2">BR3299</strain>
    </source>
</reference>
<sequence length="210" mass="22813">MPTMIAIEAKPLGVGDINSEFHHLYLVKTVTDSQGRILSEKVIRGSFESDGSLGALADVDLASSPDRRGSDTFEERHRTLLDLGGRNAEDVWKVMVQHAVNIDAARLPYSFGIYRQLPGGDLNSNSVVACVLHRVGINWSVTYPTGIRPGEAPLYGQLQYLNVNDVLYETARNDRIYGDVGHDSLFGGALNGRLYGESGSDRLYGAGGSD</sequence>
<dbReference type="Gene3D" id="2.150.10.10">
    <property type="entry name" value="Serralysin-like metalloprotease, C-terminal"/>
    <property type="match status" value="1"/>
</dbReference>
<proteinExistence type="predicted"/>
<protein>
    <submittedName>
        <fullName evidence="1">Uncharacterized protein</fullName>
    </submittedName>
</protein>
<organism evidence="1 2">
    <name type="scientific">Microvirga vignae</name>
    <dbReference type="NCBI Taxonomy" id="1225564"/>
    <lineage>
        <taxon>Bacteria</taxon>
        <taxon>Pseudomonadati</taxon>
        <taxon>Pseudomonadota</taxon>
        <taxon>Alphaproteobacteria</taxon>
        <taxon>Hyphomicrobiales</taxon>
        <taxon>Methylobacteriaceae</taxon>
        <taxon>Microvirga</taxon>
    </lineage>
</organism>
<dbReference type="Proteomes" id="UP000035489">
    <property type="component" value="Unassembled WGS sequence"/>
</dbReference>
<comment type="caution">
    <text evidence="1">The sequence shown here is derived from an EMBL/GenBank/DDBJ whole genome shotgun (WGS) entry which is preliminary data.</text>
</comment>